<feature type="transmembrane region" description="Helical" evidence="1">
    <location>
        <begin position="325"/>
        <end position="345"/>
    </location>
</feature>
<evidence type="ECO:0000256" key="1">
    <source>
        <dbReference type="SAM" id="Phobius"/>
    </source>
</evidence>
<keyword evidence="1" id="KW-1133">Transmembrane helix</keyword>
<proteinExistence type="predicted"/>
<evidence type="ECO:0008006" key="3">
    <source>
        <dbReference type="Google" id="ProtNLM"/>
    </source>
</evidence>
<dbReference type="Gene3D" id="6.10.340.10">
    <property type="match status" value="1"/>
</dbReference>
<keyword evidence="1" id="KW-0472">Membrane</keyword>
<accession>A0A0W8G5B4</accession>
<dbReference type="AlphaFoldDB" id="A0A0W8G5B4"/>
<keyword evidence="1" id="KW-0812">Transmembrane</keyword>
<sequence>MKMPRFPVYPVKILIAAGLPVVLAVAACLAAATAQNASGRSAEALAQVAFGRAQAAVRLERQALLTSHHLRGYALTGERHFLDEAKKELAEALTRMQEFKATASRTSQADGADGADVAEEAERLAWLVDAYKKAAEAVVGQNEAVAEARTAFEAAGNRLADLADAFAERKKAALVELAVKYPPGTLVRAVSDRIFYAQDMAGIARAVLAAEAEAGRARRPELLRTALDRLDGLDGRAAKLAPQAAQAAEADAKDAAELAAVAGEFGKAAGHLAKEWELLHASGRTLALAERDTLEAAAKAVESAAAAERTGMEAFTSELALQKSLVWSLLLLTVALGVAWVVLAVRFLGVPVARCAAFAFQLATGRVPRGLAVSGRDEVGILAESLREVSRRFGRSFAR</sequence>
<comment type="caution">
    <text evidence="2">The sequence shown here is derived from an EMBL/GenBank/DDBJ whole genome shotgun (WGS) entry which is preliminary data.</text>
</comment>
<protein>
    <recommendedName>
        <fullName evidence="3">HAMP domain-containing protein</fullName>
    </recommendedName>
</protein>
<name>A0A0W8G5B4_9ZZZZ</name>
<gene>
    <name evidence="2" type="ORF">ASZ90_001766</name>
</gene>
<evidence type="ECO:0000313" key="2">
    <source>
        <dbReference type="EMBL" id="KUG28356.1"/>
    </source>
</evidence>
<reference evidence="2" key="1">
    <citation type="journal article" date="2015" name="Proc. Natl. Acad. Sci. U.S.A.">
        <title>Networks of energetic and metabolic interactions define dynamics in microbial communities.</title>
        <authorList>
            <person name="Embree M."/>
            <person name="Liu J.K."/>
            <person name="Al-Bassam M.M."/>
            <person name="Zengler K."/>
        </authorList>
    </citation>
    <scope>NUCLEOTIDE SEQUENCE</scope>
</reference>
<organism evidence="2">
    <name type="scientific">hydrocarbon metagenome</name>
    <dbReference type="NCBI Taxonomy" id="938273"/>
    <lineage>
        <taxon>unclassified sequences</taxon>
        <taxon>metagenomes</taxon>
        <taxon>ecological metagenomes</taxon>
    </lineage>
</organism>
<dbReference type="EMBL" id="LNQE01000228">
    <property type="protein sequence ID" value="KUG28356.1"/>
    <property type="molecule type" value="Genomic_DNA"/>
</dbReference>
<dbReference type="PROSITE" id="PS51257">
    <property type="entry name" value="PROKAR_LIPOPROTEIN"/>
    <property type="match status" value="1"/>
</dbReference>